<feature type="chain" id="PRO_5040819406" description="Calcineurin-like phosphoesterase domain-containing protein" evidence="1">
    <location>
        <begin position="21"/>
        <end position="308"/>
    </location>
</feature>
<sequence length="308" mass="35037">MRRSLSIVLALLFFSVPAFAEKWSFAVVADNRSAFASYRNVLEEIQNMTVNPDHAFSPIDFVLAVGDLSPVAKNDEIYRQVFKEKAPPFFPVRGNHENADDVEYLLKKMIPALGKSVKMYDSKSINYYADWKNVRLIVLDQYSRFARSFNNIEMIRWVEDSIASAQNAEHIFVTYHEPYIPDDPETDPFWSMLLKHRDKVKAVFVGHTHVYHWRRIPNDLGGIYLINAGNAGRVSHSDHRQTIVEVSVDGKNLTFRAVQAPNGTSDFKLRDEWRISQAVSGCTRRPALGVENLGLVKNQLPGLAPLLS</sequence>
<dbReference type="EMBL" id="BSDR01000001">
    <property type="protein sequence ID" value="GLI33931.1"/>
    <property type="molecule type" value="Genomic_DNA"/>
</dbReference>
<feature type="domain" description="Calcineurin-like phosphoesterase" evidence="2">
    <location>
        <begin position="25"/>
        <end position="211"/>
    </location>
</feature>
<dbReference type="InterPro" id="IPR004843">
    <property type="entry name" value="Calcineurin-like_PHP"/>
</dbReference>
<name>A0A9W6CY33_9BACT</name>
<gene>
    <name evidence="3" type="ORF">DAMNIGENAA_13640</name>
</gene>
<dbReference type="InterPro" id="IPR051918">
    <property type="entry name" value="STPP_CPPED1"/>
</dbReference>
<dbReference type="GO" id="GO:0016787">
    <property type="term" value="F:hydrolase activity"/>
    <property type="evidence" value="ECO:0007669"/>
    <property type="project" value="InterPro"/>
</dbReference>
<dbReference type="PANTHER" id="PTHR43143">
    <property type="entry name" value="METALLOPHOSPHOESTERASE, CALCINEURIN SUPERFAMILY"/>
    <property type="match status" value="1"/>
</dbReference>
<evidence type="ECO:0000256" key="1">
    <source>
        <dbReference type="SAM" id="SignalP"/>
    </source>
</evidence>
<evidence type="ECO:0000259" key="2">
    <source>
        <dbReference type="Pfam" id="PF00149"/>
    </source>
</evidence>
<proteinExistence type="predicted"/>
<dbReference type="AlphaFoldDB" id="A0A9W6CY33"/>
<accession>A0A9W6CY33</accession>
<dbReference type="SUPFAM" id="SSF56300">
    <property type="entry name" value="Metallo-dependent phosphatases"/>
    <property type="match status" value="1"/>
</dbReference>
<organism evidence="3 4">
    <name type="scientific">Desulforhabdus amnigena</name>
    <dbReference type="NCBI Taxonomy" id="40218"/>
    <lineage>
        <taxon>Bacteria</taxon>
        <taxon>Pseudomonadati</taxon>
        <taxon>Thermodesulfobacteriota</taxon>
        <taxon>Syntrophobacteria</taxon>
        <taxon>Syntrophobacterales</taxon>
        <taxon>Syntrophobacteraceae</taxon>
        <taxon>Desulforhabdus</taxon>
    </lineage>
</organism>
<feature type="signal peptide" evidence="1">
    <location>
        <begin position="1"/>
        <end position="20"/>
    </location>
</feature>
<dbReference type="InterPro" id="IPR029052">
    <property type="entry name" value="Metallo-depent_PP-like"/>
</dbReference>
<dbReference type="Proteomes" id="UP001144372">
    <property type="component" value="Unassembled WGS sequence"/>
</dbReference>
<evidence type="ECO:0000313" key="3">
    <source>
        <dbReference type="EMBL" id="GLI33931.1"/>
    </source>
</evidence>
<dbReference type="PANTHER" id="PTHR43143:SF6">
    <property type="entry name" value="BLL3016 PROTEIN"/>
    <property type="match status" value="1"/>
</dbReference>
<protein>
    <recommendedName>
        <fullName evidence="2">Calcineurin-like phosphoesterase domain-containing protein</fullName>
    </recommendedName>
</protein>
<dbReference type="Pfam" id="PF00149">
    <property type="entry name" value="Metallophos"/>
    <property type="match status" value="1"/>
</dbReference>
<keyword evidence="4" id="KW-1185">Reference proteome</keyword>
<dbReference type="Gene3D" id="3.60.21.10">
    <property type="match status" value="1"/>
</dbReference>
<keyword evidence="1" id="KW-0732">Signal</keyword>
<reference evidence="3" key="1">
    <citation type="submission" date="2022-12" db="EMBL/GenBank/DDBJ databases">
        <title>Reference genome sequencing for broad-spectrum identification of bacterial and archaeal isolates by mass spectrometry.</title>
        <authorList>
            <person name="Sekiguchi Y."/>
            <person name="Tourlousse D.M."/>
        </authorList>
    </citation>
    <scope>NUCLEOTIDE SEQUENCE</scope>
    <source>
        <strain evidence="3">ASRB1</strain>
    </source>
</reference>
<evidence type="ECO:0000313" key="4">
    <source>
        <dbReference type="Proteomes" id="UP001144372"/>
    </source>
</evidence>
<comment type="caution">
    <text evidence="3">The sequence shown here is derived from an EMBL/GenBank/DDBJ whole genome shotgun (WGS) entry which is preliminary data.</text>
</comment>